<sequence>MLLIAIKLFLRTIGADGAVKIYNPHKYLVCFSLFPAETTTSFFIFLSSIMAWVLLAAVAFPVVLALGTPKVCENPKLSCGGLISDDHCCFNFPSGQLFQTQIWDANPVNGKFTGPKTSWTIHGFWPNHCDGKFEPNCDSSRQYTDIGGILKSFGKTELLSDMRTYWRGGDGDFEAFWSREWEKHGTCISSLRPNCYTDYTPYQEVIDYFQSVVDQFKKIDSYRFLEKAGIVPSGTKTYTSNEIHAALKEGFGHPVVIRCYKGTFNEIWYSHNIRGSMQTGTFVPTAPQGVLSRCPSTGIRYLPKTGLPAPRKPAAGLTPTGQGSFSDTGHLKAVVSGEDKYRGCLFGTGGWHSRRSCAYFNAVATERGFTLQTLKGECGIVNQIFTCGPNVRPTVFTKSEGKLVYQDWSVFYAPVLPIDSQKVNIFTSSKSARESARKLAWKPAIMQDHKQPGKTVVYKPVSDSVGQPAIEPVKVEFYWEDA</sequence>
<dbReference type="InterPro" id="IPR033697">
    <property type="entry name" value="Ribonuclease_T2_eukaryotic"/>
</dbReference>
<proteinExistence type="inferred from homology"/>
<feature type="signal peptide" evidence="6">
    <location>
        <begin position="1"/>
        <end position="17"/>
    </location>
</feature>
<dbReference type="InterPro" id="IPR057328">
    <property type="entry name" value="RNaseT2L_C"/>
</dbReference>
<dbReference type="EMBL" id="JAUBYV010000001">
    <property type="protein sequence ID" value="KAK2629372.1"/>
    <property type="molecule type" value="Genomic_DNA"/>
</dbReference>
<keyword evidence="2" id="KW-1015">Disulfide bond</keyword>
<keyword evidence="6" id="KW-0732">Signal</keyword>
<organism evidence="8 9">
    <name type="scientific">Diplocarpon rosae</name>
    <dbReference type="NCBI Taxonomy" id="946125"/>
    <lineage>
        <taxon>Eukaryota</taxon>
        <taxon>Fungi</taxon>
        <taxon>Dikarya</taxon>
        <taxon>Ascomycota</taxon>
        <taxon>Pezizomycotina</taxon>
        <taxon>Leotiomycetes</taxon>
        <taxon>Helotiales</taxon>
        <taxon>Drepanopezizaceae</taxon>
        <taxon>Diplocarpon</taxon>
    </lineage>
</organism>
<comment type="caution">
    <text evidence="8">The sequence shown here is derived from an EMBL/GenBank/DDBJ whole genome shotgun (WGS) entry which is preliminary data.</text>
</comment>
<feature type="active site" evidence="3">
    <location>
        <position position="180"/>
    </location>
</feature>
<feature type="transmembrane region" description="Helical" evidence="5">
    <location>
        <begin position="41"/>
        <end position="66"/>
    </location>
</feature>
<feature type="chain" id="PRO_5041929372" description="RNase T2-like C-terminal domain-containing protein" evidence="6">
    <location>
        <begin position="18"/>
        <end position="482"/>
    </location>
</feature>
<feature type="active site" evidence="3">
    <location>
        <position position="184"/>
    </location>
</feature>
<dbReference type="GO" id="GO:0003723">
    <property type="term" value="F:RNA binding"/>
    <property type="evidence" value="ECO:0007669"/>
    <property type="project" value="InterPro"/>
</dbReference>
<keyword evidence="5" id="KW-1133">Transmembrane helix</keyword>
<accession>A0AAD9WF48</accession>
<dbReference type="GO" id="GO:0033897">
    <property type="term" value="F:ribonuclease T2 activity"/>
    <property type="evidence" value="ECO:0007669"/>
    <property type="project" value="InterPro"/>
</dbReference>
<dbReference type="GO" id="GO:0005576">
    <property type="term" value="C:extracellular region"/>
    <property type="evidence" value="ECO:0007669"/>
    <property type="project" value="TreeGrafter"/>
</dbReference>
<evidence type="ECO:0000256" key="2">
    <source>
        <dbReference type="ARBA" id="ARBA00023157"/>
    </source>
</evidence>
<dbReference type="CDD" id="cd01061">
    <property type="entry name" value="RNase_T2_euk"/>
    <property type="match status" value="1"/>
</dbReference>
<protein>
    <recommendedName>
        <fullName evidence="7">RNase T2-like C-terminal domain-containing protein</fullName>
    </recommendedName>
</protein>
<dbReference type="GO" id="GO:0006401">
    <property type="term" value="P:RNA catabolic process"/>
    <property type="evidence" value="ECO:0007669"/>
    <property type="project" value="TreeGrafter"/>
</dbReference>
<dbReference type="PANTHER" id="PTHR11240:SF22">
    <property type="entry name" value="RIBONUCLEASE T2"/>
    <property type="match status" value="1"/>
</dbReference>
<evidence type="ECO:0000259" key="7">
    <source>
        <dbReference type="Pfam" id="PF25488"/>
    </source>
</evidence>
<evidence type="ECO:0000256" key="5">
    <source>
        <dbReference type="SAM" id="Phobius"/>
    </source>
</evidence>
<evidence type="ECO:0000256" key="3">
    <source>
        <dbReference type="PIRSR" id="PIRSR633697-1"/>
    </source>
</evidence>
<gene>
    <name evidence="8" type="ORF">QTJ16_000192</name>
</gene>
<dbReference type="InterPro" id="IPR001568">
    <property type="entry name" value="RNase_T2-like"/>
</dbReference>
<dbReference type="Gene3D" id="3.90.730.10">
    <property type="entry name" value="Ribonuclease T2-like"/>
    <property type="match status" value="1"/>
</dbReference>
<dbReference type="Pfam" id="PF00445">
    <property type="entry name" value="Ribonuclease_T2"/>
    <property type="match status" value="1"/>
</dbReference>
<dbReference type="Proteomes" id="UP001285354">
    <property type="component" value="Unassembled WGS sequence"/>
</dbReference>
<comment type="similarity">
    <text evidence="1 4">Belongs to the RNase T2 family.</text>
</comment>
<dbReference type="AlphaFoldDB" id="A0AAD9WF48"/>
<keyword evidence="9" id="KW-1185">Reference proteome</keyword>
<evidence type="ECO:0000256" key="4">
    <source>
        <dbReference type="RuleBase" id="RU004328"/>
    </source>
</evidence>
<dbReference type="InterPro" id="IPR036430">
    <property type="entry name" value="RNase_T2-like_sf"/>
</dbReference>
<feature type="domain" description="RNase T2-like C-terminal" evidence="7">
    <location>
        <begin position="324"/>
        <end position="434"/>
    </location>
</feature>
<dbReference type="PANTHER" id="PTHR11240">
    <property type="entry name" value="RIBONUCLEASE T2"/>
    <property type="match status" value="1"/>
</dbReference>
<feature type="active site" evidence="3">
    <location>
        <position position="122"/>
    </location>
</feature>
<evidence type="ECO:0000313" key="8">
    <source>
        <dbReference type="EMBL" id="KAK2629372.1"/>
    </source>
</evidence>
<keyword evidence="5" id="KW-0812">Transmembrane</keyword>
<reference evidence="8" key="1">
    <citation type="submission" date="2023-06" db="EMBL/GenBank/DDBJ databases">
        <title>Draft genome of Marssonina rosae.</title>
        <authorList>
            <person name="Cheng Q."/>
        </authorList>
    </citation>
    <scope>NUCLEOTIDE SEQUENCE</scope>
    <source>
        <strain evidence="8">R4</strain>
    </source>
</reference>
<evidence type="ECO:0000256" key="1">
    <source>
        <dbReference type="ARBA" id="ARBA00007469"/>
    </source>
</evidence>
<keyword evidence="5" id="KW-0472">Membrane</keyword>
<name>A0AAD9WF48_9HELO</name>
<evidence type="ECO:0000313" key="9">
    <source>
        <dbReference type="Proteomes" id="UP001285354"/>
    </source>
</evidence>
<dbReference type="SUPFAM" id="SSF55895">
    <property type="entry name" value="Ribonuclease Rh-like"/>
    <property type="match status" value="1"/>
</dbReference>
<dbReference type="Pfam" id="PF25488">
    <property type="entry name" value="RNaseT2L_C"/>
    <property type="match status" value="1"/>
</dbReference>
<evidence type="ECO:0000256" key="6">
    <source>
        <dbReference type="SAM" id="SignalP"/>
    </source>
</evidence>